<feature type="compositionally biased region" description="Polar residues" evidence="11">
    <location>
        <begin position="882"/>
        <end position="904"/>
    </location>
</feature>
<keyword evidence="6" id="KW-0677">Repeat</keyword>
<feature type="domain" description="CNNM transmembrane" evidence="14">
    <location>
        <begin position="325"/>
        <end position="494"/>
    </location>
</feature>
<comment type="subcellular location">
    <subcellularLocation>
        <location evidence="1">Cell membrane</location>
        <topology evidence="1">Multi-pass membrane protein</topology>
    </subcellularLocation>
</comment>
<evidence type="ECO:0000256" key="11">
    <source>
        <dbReference type="SAM" id="MobiDB-lite"/>
    </source>
</evidence>
<dbReference type="InterPro" id="IPR018490">
    <property type="entry name" value="cNMP-bd_dom_sf"/>
</dbReference>
<dbReference type="SUPFAM" id="SSF54631">
    <property type="entry name" value="CBS-domain pair"/>
    <property type="match status" value="1"/>
</dbReference>
<dbReference type="PANTHER" id="PTHR12064:SF94">
    <property type="entry name" value="UNEXTENDED PROTEIN"/>
    <property type="match status" value="1"/>
</dbReference>
<reference evidence="15" key="2">
    <citation type="submission" date="2022-10" db="EMBL/GenBank/DDBJ databases">
        <authorList>
            <consortium name="ENA_rothamsted_submissions"/>
            <consortium name="culmorum"/>
            <person name="King R."/>
        </authorList>
    </citation>
    <scope>NUCLEOTIDE SEQUENCE</scope>
</reference>
<keyword evidence="16" id="KW-1185">Reference proteome</keyword>
<evidence type="ECO:0000256" key="9">
    <source>
        <dbReference type="ARBA" id="ARBA00023122"/>
    </source>
</evidence>
<feature type="chain" id="PRO_5040397047" description="CNNM transmembrane domain-containing protein" evidence="13">
    <location>
        <begin position="27"/>
        <end position="974"/>
    </location>
</feature>
<feature type="transmembrane region" description="Helical" evidence="12">
    <location>
        <begin position="377"/>
        <end position="398"/>
    </location>
</feature>
<organism evidence="15 16">
    <name type="scientific">Chironomus riparius</name>
    <dbReference type="NCBI Taxonomy" id="315576"/>
    <lineage>
        <taxon>Eukaryota</taxon>
        <taxon>Metazoa</taxon>
        <taxon>Ecdysozoa</taxon>
        <taxon>Arthropoda</taxon>
        <taxon>Hexapoda</taxon>
        <taxon>Insecta</taxon>
        <taxon>Pterygota</taxon>
        <taxon>Neoptera</taxon>
        <taxon>Endopterygota</taxon>
        <taxon>Diptera</taxon>
        <taxon>Nematocera</taxon>
        <taxon>Chironomoidea</taxon>
        <taxon>Chironomidae</taxon>
        <taxon>Chironominae</taxon>
        <taxon>Chironomus</taxon>
    </lineage>
</organism>
<evidence type="ECO:0000256" key="7">
    <source>
        <dbReference type="ARBA" id="ARBA00022989"/>
    </source>
</evidence>
<dbReference type="Pfam" id="PF25562">
    <property type="entry name" value="CNBH_CNNM2_C"/>
    <property type="match status" value="1"/>
</dbReference>
<accession>A0A9P0IY16</accession>
<feature type="transmembrane region" description="Helical" evidence="12">
    <location>
        <begin position="319"/>
        <end position="343"/>
    </location>
</feature>
<evidence type="ECO:0000256" key="12">
    <source>
        <dbReference type="SAM" id="Phobius"/>
    </source>
</evidence>
<feature type="region of interest" description="Disordered" evidence="11">
    <location>
        <begin position="881"/>
        <end position="904"/>
    </location>
</feature>
<dbReference type="InterPro" id="IPR045095">
    <property type="entry name" value="ACDP"/>
</dbReference>
<feature type="signal peptide" evidence="13">
    <location>
        <begin position="1"/>
        <end position="26"/>
    </location>
</feature>
<evidence type="ECO:0000256" key="5">
    <source>
        <dbReference type="ARBA" id="ARBA00022692"/>
    </source>
</evidence>
<keyword evidence="5 12" id="KW-0812">Transmembrane</keyword>
<keyword evidence="8" id="KW-0406">Ion transport</keyword>
<comment type="similarity">
    <text evidence="2">Belongs to the ACDP family.</text>
</comment>
<keyword evidence="9" id="KW-0129">CBS domain</keyword>
<gene>
    <name evidence="15" type="ORF">CHIRRI_LOCUS8955</name>
</gene>
<dbReference type="AlphaFoldDB" id="A0A9P0IY16"/>
<evidence type="ECO:0000256" key="2">
    <source>
        <dbReference type="ARBA" id="ARBA00010484"/>
    </source>
</evidence>
<evidence type="ECO:0000256" key="1">
    <source>
        <dbReference type="ARBA" id="ARBA00004651"/>
    </source>
</evidence>
<dbReference type="InterPro" id="IPR044751">
    <property type="entry name" value="Ion_transp-like_CBS"/>
</dbReference>
<dbReference type="GO" id="GO:0006811">
    <property type="term" value="P:monoatomic ion transport"/>
    <property type="evidence" value="ECO:0007669"/>
    <property type="project" value="UniProtKB-KW"/>
</dbReference>
<evidence type="ECO:0000256" key="6">
    <source>
        <dbReference type="ARBA" id="ARBA00022737"/>
    </source>
</evidence>
<dbReference type="EMBL" id="OU895878">
    <property type="protein sequence ID" value="CAH1723602.1"/>
    <property type="molecule type" value="Genomic_DNA"/>
</dbReference>
<dbReference type="GO" id="GO:0010960">
    <property type="term" value="P:magnesium ion homeostasis"/>
    <property type="evidence" value="ECO:0007669"/>
    <property type="project" value="InterPro"/>
</dbReference>
<evidence type="ECO:0000313" key="15">
    <source>
        <dbReference type="EMBL" id="CAH1723602.1"/>
    </source>
</evidence>
<keyword evidence="7 12" id="KW-1133">Transmembrane helix</keyword>
<dbReference type="OrthoDB" id="291007at2759"/>
<dbReference type="GO" id="GO:0022857">
    <property type="term" value="F:transmembrane transporter activity"/>
    <property type="evidence" value="ECO:0007669"/>
    <property type="project" value="TreeGrafter"/>
</dbReference>
<evidence type="ECO:0000259" key="14">
    <source>
        <dbReference type="Pfam" id="PF01595"/>
    </source>
</evidence>
<dbReference type="GO" id="GO:0005886">
    <property type="term" value="C:plasma membrane"/>
    <property type="evidence" value="ECO:0007669"/>
    <property type="project" value="UniProtKB-SubCell"/>
</dbReference>
<reference evidence="15" key="1">
    <citation type="submission" date="2022-01" db="EMBL/GenBank/DDBJ databases">
        <authorList>
            <person name="King R."/>
        </authorList>
    </citation>
    <scope>NUCLEOTIDE SEQUENCE</scope>
</reference>
<dbReference type="InterPro" id="IPR002550">
    <property type="entry name" value="CNNM"/>
</dbReference>
<feature type="transmembrane region" description="Helical" evidence="12">
    <location>
        <begin position="434"/>
        <end position="454"/>
    </location>
</feature>
<evidence type="ECO:0000256" key="13">
    <source>
        <dbReference type="SAM" id="SignalP"/>
    </source>
</evidence>
<name>A0A9P0IY16_9DIPT</name>
<proteinExistence type="inferred from homology"/>
<dbReference type="InterPro" id="IPR046342">
    <property type="entry name" value="CBS_dom_sf"/>
</dbReference>
<evidence type="ECO:0000256" key="8">
    <source>
        <dbReference type="ARBA" id="ARBA00023065"/>
    </source>
</evidence>
<keyword evidence="3" id="KW-0813">Transport</keyword>
<dbReference type="FunFam" id="3.10.580.10:FF:000001">
    <property type="entry name" value="Putative metal transporter CNNM3 isoform 2"/>
    <property type="match status" value="1"/>
</dbReference>
<dbReference type="CDD" id="cd04590">
    <property type="entry name" value="CBS_pair_CorC_HlyC_assoc"/>
    <property type="match status" value="1"/>
</dbReference>
<evidence type="ECO:0000256" key="10">
    <source>
        <dbReference type="ARBA" id="ARBA00023136"/>
    </source>
</evidence>
<dbReference type="SUPFAM" id="SSF51206">
    <property type="entry name" value="cAMP-binding domain-like"/>
    <property type="match status" value="1"/>
</dbReference>
<evidence type="ECO:0000256" key="3">
    <source>
        <dbReference type="ARBA" id="ARBA00022448"/>
    </source>
</evidence>
<dbReference type="Pfam" id="PF01595">
    <property type="entry name" value="CNNM"/>
    <property type="match status" value="1"/>
</dbReference>
<evidence type="ECO:0000313" key="16">
    <source>
        <dbReference type="Proteomes" id="UP001153620"/>
    </source>
</evidence>
<dbReference type="PANTHER" id="PTHR12064">
    <property type="entry name" value="METAL TRANSPORTER CNNM"/>
    <property type="match status" value="1"/>
</dbReference>
<keyword evidence="10 12" id="KW-0472">Membrane</keyword>
<dbReference type="Gene3D" id="3.10.580.10">
    <property type="entry name" value="CBS-domain"/>
    <property type="match status" value="1"/>
</dbReference>
<dbReference type="Proteomes" id="UP001153620">
    <property type="component" value="Chromosome 2"/>
</dbReference>
<feature type="transmembrane region" description="Helical" evidence="12">
    <location>
        <begin position="404"/>
        <end position="422"/>
    </location>
</feature>
<protein>
    <recommendedName>
        <fullName evidence="14">CNNM transmembrane domain-containing protein</fullName>
    </recommendedName>
</protein>
<feature type="region of interest" description="Disordered" evidence="11">
    <location>
        <begin position="947"/>
        <end position="974"/>
    </location>
</feature>
<feature type="compositionally biased region" description="Polar residues" evidence="11">
    <location>
        <begin position="965"/>
        <end position="974"/>
    </location>
</feature>
<keyword evidence="13" id="KW-0732">Signal</keyword>
<sequence length="974" mass="110019">MQKLGTSKNVKLVCIFGALFIASVAPELINNSLKDNDLRNNKYQIVHITDLSSSLLKGNKSNSIDDKNYVITYQQTSNLNDGKMESTRILEIESKGFNETVNKPVNLYPTRFKDSCHKSASFPEWKINNGTSSNGVFRLKINVNEELKRSDFYYFCAYEEGTSNEITHLGEESLLNLHNLSINVHDVVKRQTIDPLKIMGYHIVESPKEPELEDGIPIVKAGLNIKLRMFGTGFSNKTMIGLTAEAFEYGEKCHKIVTDTQKIYESSFVKDRLNVVVDVKLPEESMSLFICASNDGNDFYHQGMDEWLILKSHKPFLPMWVNILIIGVCLCFSALFSGLNLGLMSLDRTDLKILCNTGSEGERRYARAIQPVRDHGNFLLCSILLGNVLVNSTFTILLDSLTSGLVAVVCSTLLIVIFGEITPQAICSRHGLAVGARTIIVTKFVMLLTFPLSYPTSKILDYLLGEEIGTYYNRERLKELVKVTTDVNDLDKDEVNIISGVLEMRKKTVGDIMTHIDDAYMLPIDAILDFETISEIMNSGYSRIPVYEYDRKNILSLLYIKDLAFVDTDDNTPLKTLCEFYQNACHFVFDDLTLDVMFKQFKEGNKGHMAFVHRVNNDGEGDPFYETIGLVTLEDVIEELIQAEIMDETDRITDNRTKSRRSRPQKQDFSCFIGRNDTQNVRISPQLTLATFQFLSTTLEPFKRECISENILRRLLNQDIYRHIKNKANKKNDPLMYIFQQAKPVDFFVMILEGRVEVKIGRENLMFEGGPFTHFGLQALVQNIGIDSPQQQQVNQSSSQVLGSLQSLNVDAMLRHTFIPDYSVKALTDVIYLVVKRSLYMAAKRATLMEQSKRMGGEHNNDPIDDEVEKLLHSLDEDDSAVHTNLNSPRMSKPTSVAPSPTSQQNFLHAPHSSNMHNELDTGVRVTFTQSNSTGNHVINFSNSQKNSVDVHDNAADNEAEQPLLNKSVSKLSS</sequence>
<evidence type="ECO:0000256" key="4">
    <source>
        <dbReference type="ARBA" id="ARBA00022475"/>
    </source>
</evidence>
<keyword evidence="4" id="KW-1003">Cell membrane</keyword>